<protein>
    <submittedName>
        <fullName evidence="1">8049_t:CDS:1</fullName>
    </submittedName>
</protein>
<keyword evidence="2" id="KW-1185">Reference proteome</keyword>
<name>A0A9N9G061_FUNMO</name>
<evidence type="ECO:0000313" key="1">
    <source>
        <dbReference type="EMBL" id="CAG8568318.1"/>
    </source>
</evidence>
<dbReference type="AlphaFoldDB" id="A0A9N9G061"/>
<sequence length="325" mass="37206">MKKQNQQLVRYHQFWPYLIQNPAFNEHHEHLVVVFSLSSEGLFIVSSFSFPSTRMALEICRENSARFPNSFIIFRTFFSRSLNISTISSYDVGKISVLAQSVWKVASEKMKNAFSQLSKNAENYLRGIRAPSFISHKPRTKNFSSTNFTNSTLERKELLSSNERNLHPLSFEIMTAKDFRKDEPFVDLMDSQFVDDSFDDDFIILNESMFNKFDEGCFDIFHMDNPPSSYSPGDIFTQGCQFEVSVDTTLLFEGIQIQESSQPEPEETKIKFDDTDAYDFFYGNLSDEDKANASSIVLFSIYKRINKDESRGSGSGAGASQKVTI</sequence>
<dbReference type="EMBL" id="CAJVPP010001680">
    <property type="protein sequence ID" value="CAG8568318.1"/>
    <property type="molecule type" value="Genomic_DNA"/>
</dbReference>
<organism evidence="1 2">
    <name type="scientific">Funneliformis mosseae</name>
    <name type="common">Endomycorrhizal fungus</name>
    <name type="synonym">Glomus mosseae</name>
    <dbReference type="NCBI Taxonomy" id="27381"/>
    <lineage>
        <taxon>Eukaryota</taxon>
        <taxon>Fungi</taxon>
        <taxon>Fungi incertae sedis</taxon>
        <taxon>Mucoromycota</taxon>
        <taxon>Glomeromycotina</taxon>
        <taxon>Glomeromycetes</taxon>
        <taxon>Glomerales</taxon>
        <taxon>Glomeraceae</taxon>
        <taxon>Funneliformis</taxon>
    </lineage>
</organism>
<proteinExistence type="predicted"/>
<reference evidence="1" key="1">
    <citation type="submission" date="2021-06" db="EMBL/GenBank/DDBJ databases">
        <authorList>
            <person name="Kallberg Y."/>
            <person name="Tangrot J."/>
            <person name="Rosling A."/>
        </authorList>
    </citation>
    <scope>NUCLEOTIDE SEQUENCE</scope>
    <source>
        <strain evidence="1">87-6 pot B 2015</strain>
    </source>
</reference>
<dbReference type="Proteomes" id="UP000789375">
    <property type="component" value="Unassembled WGS sequence"/>
</dbReference>
<gene>
    <name evidence="1" type="ORF">FMOSSE_LOCUS7321</name>
</gene>
<accession>A0A9N9G061</accession>
<comment type="caution">
    <text evidence="1">The sequence shown here is derived from an EMBL/GenBank/DDBJ whole genome shotgun (WGS) entry which is preliminary data.</text>
</comment>
<evidence type="ECO:0000313" key="2">
    <source>
        <dbReference type="Proteomes" id="UP000789375"/>
    </source>
</evidence>